<name>A0A9Q3F4U9_9BASI</name>
<comment type="caution">
    <text evidence="2">The sequence shown here is derived from an EMBL/GenBank/DDBJ whole genome shotgun (WGS) entry which is preliminary data.</text>
</comment>
<evidence type="ECO:0000256" key="1">
    <source>
        <dbReference type="SAM" id="MobiDB-lite"/>
    </source>
</evidence>
<evidence type="ECO:0000313" key="3">
    <source>
        <dbReference type="Proteomes" id="UP000765509"/>
    </source>
</evidence>
<keyword evidence="3" id="KW-1185">Reference proteome</keyword>
<reference evidence="2" key="1">
    <citation type="submission" date="2021-03" db="EMBL/GenBank/DDBJ databases">
        <title>Draft genome sequence of rust myrtle Austropuccinia psidii MF-1, a brazilian biotype.</title>
        <authorList>
            <person name="Quecine M.C."/>
            <person name="Pachon D.M.R."/>
            <person name="Bonatelli M.L."/>
            <person name="Correr F.H."/>
            <person name="Franceschini L.M."/>
            <person name="Leite T.F."/>
            <person name="Margarido G.R.A."/>
            <person name="Almeida C.A."/>
            <person name="Ferrarezi J.A."/>
            <person name="Labate C.A."/>
        </authorList>
    </citation>
    <scope>NUCLEOTIDE SEQUENCE</scope>
    <source>
        <strain evidence="2">MF-1</strain>
    </source>
</reference>
<evidence type="ECO:0000313" key="2">
    <source>
        <dbReference type="EMBL" id="MBW0530102.1"/>
    </source>
</evidence>
<feature type="region of interest" description="Disordered" evidence="1">
    <location>
        <begin position="18"/>
        <end position="44"/>
    </location>
</feature>
<dbReference type="EMBL" id="AVOT02035707">
    <property type="protein sequence ID" value="MBW0530102.1"/>
    <property type="molecule type" value="Genomic_DNA"/>
</dbReference>
<sequence length="110" mass="11795">MSHQSLAIDVTSHCVGHVTSASRKRPSSHHAYAPTPPSRCDSNTVPTAYASTSPLLNMLTLPRRPQKLPLTPLLPLLTPSPTRLILSAAYHPYARAVPSRNASHATLTPA</sequence>
<proteinExistence type="predicted"/>
<protein>
    <submittedName>
        <fullName evidence="2">Uncharacterized protein</fullName>
    </submittedName>
</protein>
<dbReference type="AlphaFoldDB" id="A0A9Q3F4U9"/>
<gene>
    <name evidence="2" type="ORF">O181_069817</name>
</gene>
<organism evidence="2 3">
    <name type="scientific">Austropuccinia psidii MF-1</name>
    <dbReference type="NCBI Taxonomy" id="1389203"/>
    <lineage>
        <taxon>Eukaryota</taxon>
        <taxon>Fungi</taxon>
        <taxon>Dikarya</taxon>
        <taxon>Basidiomycota</taxon>
        <taxon>Pucciniomycotina</taxon>
        <taxon>Pucciniomycetes</taxon>
        <taxon>Pucciniales</taxon>
        <taxon>Sphaerophragmiaceae</taxon>
        <taxon>Austropuccinia</taxon>
    </lineage>
</organism>
<accession>A0A9Q3F4U9</accession>
<dbReference type="Proteomes" id="UP000765509">
    <property type="component" value="Unassembled WGS sequence"/>
</dbReference>